<evidence type="ECO:0000313" key="9">
    <source>
        <dbReference type="Proteomes" id="UP000267029"/>
    </source>
</evidence>
<dbReference type="Pfam" id="PF23335">
    <property type="entry name" value="Beta-prop_IFT80_2nd"/>
    <property type="match status" value="1"/>
</dbReference>
<evidence type="ECO:0000259" key="7">
    <source>
        <dbReference type="Pfam" id="PF23387"/>
    </source>
</evidence>
<dbReference type="PROSITE" id="PS50294">
    <property type="entry name" value="WD_REPEATS_REGION"/>
    <property type="match status" value="1"/>
</dbReference>
<dbReference type="OrthoDB" id="408728at2759"/>
<evidence type="ECO:0000313" key="8">
    <source>
        <dbReference type="EMBL" id="VDD83402.1"/>
    </source>
</evidence>
<keyword evidence="4" id="KW-0853">WD repeat</keyword>
<evidence type="ECO:0000256" key="1">
    <source>
        <dbReference type="ARBA" id="ARBA00004138"/>
    </source>
</evidence>
<protein>
    <submittedName>
        <fullName evidence="8">Uncharacterized protein</fullName>
    </submittedName>
</protein>
<dbReference type="PANTHER" id="PTHR24098:SF0">
    <property type="entry name" value="OUTER SEGMENT 5"/>
    <property type="match status" value="1"/>
</dbReference>
<dbReference type="SUPFAM" id="SSF50978">
    <property type="entry name" value="WD40 repeat-like"/>
    <property type="match status" value="1"/>
</dbReference>
<dbReference type="InterPro" id="IPR056157">
    <property type="entry name" value="TPR_IFT80_172_dom"/>
</dbReference>
<keyword evidence="3" id="KW-0966">Cell projection</keyword>
<feature type="domain" description="IFT80/172/WDR35 TPR" evidence="7">
    <location>
        <begin position="479"/>
        <end position="563"/>
    </location>
</feature>
<dbReference type="InterPro" id="IPR001680">
    <property type="entry name" value="WD40_rpt"/>
</dbReference>
<proteinExistence type="predicted"/>
<feature type="region of interest" description="Disordered" evidence="5">
    <location>
        <begin position="589"/>
        <end position="611"/>
    </location>
</feature>
<dbReference type="InterPro" id="IPR015943">
    <property type="entry name" value="WD40/YVTN_repeat-like_dom_sf"/>
</dbReference>
<dbReference type="PANTHER" id="PTHR24098">
    <property type="entry name" value="OUTER SEGMENT 5"/>
    <property type="match status" value="1"/>
</dbReference>
<evidence type="ECO:0000256" key="3">
    <source>
        <dbReference type="ARBA" id="ARBA00023273"/>
    </source>
</evidence>
<keyword evidence="9" id="KW-1185">Reference proteome</keyword>
<dbReference type="InterPro" id="IPR036322">
    <property type="entry name" value="WD40_repeat_dom_sf"/>
</dbReference>
<dbReference type="GO" id="GO:0030992">
    <property type="term" value="C:intraciliary transport particle B"/>
    <property type="evidence" value="ECO:0007669"/>
    <property type="project" value="TreeGrafter"/>
</dbReference>
<accession>A0A3P6H743</accession>
<dbReference type="Gene3D" id="2.130.10.10">
    <property type="entry name" value="YVTN repeat-like/Quinoprotein amine dehydrogenase"/>
    <property type="match status" value="1"/>
</dbReference>
<dbReference type="InterPro" id="IPR056456">
    <property type="entry name" value="Beta-prop_IFT80_2nd"/>
</dbReference>
<keyword evidence="2" id="KW-0969">Cilium</keyword>
<dbReference type="Proteomes" id="UP000267029">
    <property type="component" value="Unassembled WGS sequence"/>
</dbReference>
<gene>
    <name evidence="8" type="ORF">MCOS_LOCUS9405</name>
</gene>
<dbReference type="EMBL" id="UXSR01005715">
    <property type="protein sequence ID" value="VDD83402.1"/>
    <property type="molecule type" value="Genomic_DNA"/>
</dbReference>
<evidence type="ECO:0000256" key="4">
    <source>
        <dbReference type="PROSITE-ProRule" id="PRU00221"/>
    </source>
</evidence>
<name>A0A3P6H743_MESCO</name>
<comment type="subcellular location">
    <subcellularLocation>
        <location evidence="1">Cell projection</location>
        <location evidence="1">Cilium</location>
    </subcellularLocation>
</comment>
<dbReference type="Pfam" id="PF23387">
    <property type="entry name" value="TPR_IFT80_172"/>
    <property type="match status" value="1"/>
</dbReference>
<dbReference type="PROSITE" id="PS50082">
    <property type="entry name" value="WD_REPEATS_2"/>
    <property type="match status" value="2"/>
</dbReference>
<organism evidence="8 9">
    <name type="scientific">Mesocestoides corti</name>
    <name type="common">Flatworm</name>
    <dbReference type="NCBI Taxonomy" id="53468"/>
    <lineage>
        <taxon>Eukaryota</taxon>
        <taxon>Metazoa</taxon>
        <taxon>Spiralia</taxon>
        <taxon>Lophotrochozoa</taxon>
        <taxon>Platyhelminthes</taxon>
        <taxon>Cestoda</taxon>
        <taxon>Eucestoda</taxon>
        <taxon>Cyclophyllidea</taxon>
        <taxon>Mesocestoididae</taxon>
        <taxon>Mesocestoides</taxon>
    </lineage>
</organism>
<dbReference type="GO" id="GO:0005929">
    <property type="term" value="C:cilium"/>
    <property type="evidence" value="ECO:0007669"/>
    <property type="project" value="UniProtKB-SubCell"/>
</dbReference>
<evidence type="ECO:0000256" key="5">
    <source>
        <dbReference type="SAM" id="MobiDB-lite"/>
    </source>
</evidence>
<feature type="repeat" description="WD" evidence="4">
    <location>
        <begin position="46"/>
        <end position="78"/>
    </location>
</feature>
<dbReference type="AlphaFoldDB" id="A0A3P6H743"/>
<evidence type="ECO:0000256" key="2">
    <source>
        <dbReference type="ARBA" id="ARBA00023069"/>
    </source>
</evidence>
<evidence type="ECO:0000259" key="6">
    <source>
        <dbReference type="Pfam" id="PF23335"/>
    </source>
</evidence>
<feature type="domain" description="IFT80 second beta-propeller" evidence="6">
    <location>
        <begin position="165"/>
        <end position="451"/>
    </location>
</feature>
<dbReference type="GO" id="GO:0060271">
    <property type="term" value="P:cilium assembly"/>
    <property type="evidence" value="ECO:0007669"/>
    <property type="project" value="TreeGrafter"/>
</dbReference>
<dbReference type="Pfam" id="PF00400">
    <property type="entry name" value="WD40"/>
    <property type="match status" value="2"/>
</dbReference>
<feature type="repeat" description="WD" evidence="4">
    <location>
        <begin position="1"/>
        <end position="25"/>
    </location>
</feature>
<sequence length="611" mass="68300">MGLKWSYDGNSFATCGEDGHIKIWSRSGMLRSTLAKITKPNHILQWMAHEGMVLKVDWNPVNELLISGGEDCKYKVWDSFGHMLYSGQIYDNPISSLSWKPDGQHFIIGSYNSLRLCDKIGWSYNMQKPNIGSLLDVAWSPDGTNVVAVGATGGVLFAHVSECCLECVGFEAVVSSAKTITITNVRDESKDTLEFRDRILRVSLAYEHLIALTTNQCHIYSVNNFNTPIIVDLKDATISLIIQSQDAFLLVDWGSFLVYNYGGRLISSITNSNIRTDLVYAGCVALSCETIAAKDAEDEKVIHLFDVNSGKPVGDGKPITHSAHVISLGLNQKDSAVERRLAVLDRNKDLFLYQVRVYGRNRVVIKLGARITAFMWSETQNFLTATQHEKLIVWYYPAISLIDKELIDLTKEEKDVLEGSGKYSTLNSFHKNQITIRRPEGTVVVFSISPYPGLLNDFAAKNKWTQITQLCRSAKDPLLWACLAGLATATRRLDLAEIAYAAIDKPDKVEHIRKIREIPLKEVQNAQTLLLAGQPKEAERTLTEAGLCFSAVMLNLSYFNWESEISFQSSRAGYQKRFGDFNSNHNAAQLSRQNEESGVPKIIPELPKQGM</sequence>
<dbReference type="STRING" id="53468.A0A3P6H743"/>
<reference evidence="8 9" key="1">
    <citation type="submission" date="2018-10" db="EMBL/GenBank/DDBJ databases">
        <authorList>
            <consortium name="Pathogen Informatics"/>
        </authorList>
    </citation>
    <scope>NUCLEOTIDE SEQUENCE [LARGE SCALE GENOMIC DNA]</scope>
</reference>
<dbReference type="SMART" id="SM00320">
    <property type="entry name" value="WD40"/>
    <property type="match status" value="4"/>
</dbReference>